<dbReference type="AlphaFoldDB" id="A0A081FX67"/>
<gene>
    <name evidence="1" type="ORF">ADIMK_2646</name>
</gene>
<dbReference type="InterPro" id="IPR010260">
    <property type="entry name" value="AlpA"/>
</dbReference>
<accession>A0A081FX67</accession>
<evidence type="ECO:0000313" key="2">
    <source>
        <dbReference type="Proteomes" id="UP000028252"/>
    </source>
</evidence>
<dbReference type="Proteomes" id="UP000028252">
    <property type="component" value="Unassembled WGS sequence"/>
</dbReference>
<dbReference type="EMBL" id="JMQN01000040">
    <property type="protein sequence ID" value="KEA63122.1"/>
    <property type="molecule type" value="Genomic_DNA"/>
</dbReference>
<name>A0A081FX67_9GAMM</name>
<reference evidence="1 2" key="1">
    <citation type="submission" date="2014-04" db="EMBL/GenBank/DDBJ databases">
        <title>Marinobacterium kochiensis sp. nov., isolated from sediment sample collected from Kochi backwaters in Kerala, India.</title>
        <authorList>
            <person name="Singh A."/>
            <person name="Pinnaka A.K."/>
        </authorList>
    </citation>
    <scope>NUCLEOTIDE SEQUENCE [LARGE SCALE GENOMIC DNA]</scope>
    <source>
        <strain evidence="1 2">AK27</strain>
    </source>
</reference>
<sequence>MDRGEFPRPIRLSANRVGWLESDLEQWLEQRTADSQPAA</sequence>
<dbReference type="STRING" id="1232683.ADIMK_2646"/>
<proteinExistence type="predicted"/>
<dbReference type="PATRIC" id="fig|1232683.4.peg.2599"/>
<dbReference type="Pfam" id="PF05930">
    <property type="entry name" value="Phage_AlpA"/>
    <property type="match status" value="1"/>
</dbReference>
<comment type="caution">
    <text evidence="1">The sequence shown here is derived from an EMBL/GenBank/DDBJ whole genome shotgun (WGS) entry which is preliminary data.</text>
</comment>
<organism evidence="1 2">
    <name type="scientific">Marinobacterium lacunae</name>
    <dbReference type="NCBI Taxonomy" id="1232683"/>
    <lineage>
        <taxon>Bacteria</taxon>
        <taxon>Pseudomonadati</taxon>
        <taxon>Pseudomonadota</taxon>
        <taxon>Gammaproteobacteria</taxon>
        <taxon>Oceanospirillales</taxon>
        <taxon>Oceanospirillaceae</taxon>
        <taxon>Marinobacterium</taxon>
    </lineage>
</organism>
<dbReference type="Gene3D" id="1.10.238.160">
    <property type="match status" value="1"/>
</dbReference>
<evidence type="ECO:0000313" key="1">
    <source>
        <dbReference type="EMBL" id="KEA63122.1"/>
    </source>
</evidence>
<keyword evidence="2" id="KW-1185">Reference proteome</keyword>
<protein>
    <recommendedName>
        <fullName evidence="3">AlpA family phage regulatory protein</fullName>
    </recommendedName>
</protein>
<evidence type="ECO:0008006" key="3">
    <source>
        <dbReference type="Google" id="ProtNLM"/>
    </source>
</evidence>